<evidence type="ECO:0000259" key="2">
    <source>
        <dbReference type="PROSITE" id="PS50234"/>
    </source>
</evidence>
<dbReference type="Proteomes" id="UP000253273">
    <property type="component" value="Plasmid pCBA1113-01"/>
</dbReference>
<feature type="compositionally biased region" description="Basic and acidic residues" evidence="1">
    <location>
        <begin position="505"/>
        <end position="519"/>
    </location>
</feature>
<dbReference type="AlphaFoldDB" id="A0A345E7T7"/>
<dbReference type="KEGG" id="haj:DU500_17360"/>
<dbReference type="InterPro" id="IPR036465">
    <property type="entry name" value="vWFA_dom_sf"/>
</dbReference>
<evidence type="ECO:0000313" key="3">
    <source>
        <dbReference type="EMBL" id="AXG08259.1"/>
    </source>
</evidence>
<dbReference type="CDD" id="cd00198">
    <property type="entry name" value="vWFA"/>
    <property type="match status" value="1"/>
</dbReference>
<feature type="compositionally biased region" description="Polar residues" evidence="1">
    <location>
        <begin position="334"/>
        <end position="343"/>
    </location>
</feature>
<proteinExistence type="predicted"/>
<feature type="compositionally biased region" description="Low complexity" evidence="1">
    <location>
        <begin position="413"/>
        <end position="428"/>
    </location>
</feature>
<dbReference type="GeneID" id="37285191"/>
<dbReference type="OrthoDB" id="304552at2157"/>
<feature type="compositionally biased region" description="Acidic residues" evidence="1">
    <location>
        <begin position="353"/>
        <end position="367"/>
    </location>
</feature>
<feature type="region of interest" description="Disordered" evidence="1">
    <location>
        <begin position="317"/>
        <end position="577"/>
    </location>
</feature>
<feature type="compositionally biased region" description="Basic and acidic residues" evidence="1">
    <location>
        <begin position="540"/>
        <end position="552"/>
    </location>
</feature>
<reference evidence="3 4" key="1">
    <citation type="submission" date="2018-07" db="EMBL/GenBank/DDBJ databases">
        <title>Genome sequences of Haloplanus sp. CBA1113.</title>
        <authorList>
            <person name="Kim Y.B."/>
            <person name="Roh S.W."/>
        </authorList>
    </citation>
    <scope>NUCLEOTIDE SEQUENCE [LARGE SCALE GENOMIC DNA]</scope>
    <source>
        <strain evidence="3 4">CBA1113</strain>
        <plasmid evidence="3 4">pCBA1113-01</plasmid>
    </source>
</reference>
<feature type="compositionally biased region" description="Basic and acidic residues" evidence="1">
    <location>
        <begin position="568"/>
        <end position="577"/>
    </location>
</feature>
<evidence type="ECO:0000313" key="4">
    <source>
        <dbReference type="Proteomes" id="UP000253273"/>
    </source>
</evidence>
<keyword evidence="3" id="KW-0614">Plasmid</keyword>
<feature type="region of interest" description="Disordered" evidence="1">
    <location>
        <begin position="591"/>
        <end position="616"/>
    </location>
</feature>
<evidence type="ECO:0000256" key="1">
    <source>
        <dbReference type="SAM" id="MobiDB-lite"/>
    </source>
</evidence>
<name>A0A345E7T7_9EURY</name>
<keyword evidence="4" id="KW-1185">Reference proteome</keyword>
<accession>A0A345E7T7</accession>
<dbReference type="Pfam" id="PF13519">
    <property type="entry name" value="VWA_2"/>
    <property type="match status" value="1"/>
</dbReference>
<feature type="compositionally biased region" description="Low complexity" evidence="1">
    <location>
        <begin position="523"/>
        <end position="539"/>
    </location>
</feature>
<sequence length="870" mass="93695">MNEEATRFSCITMFNITSSTGSTAQRFVPDVTAQVRTSSGRTERLRAFVRGHLPPGIDVEVVLTPAVETAAVLPASLDALVASDATEFERQQAEQLLENVDAEFLVLVTTQPAPLDQIPVNDQLTADHAHQFGLAFHELLHILKTAIGPIAELLETEIDPDHRRQVHDLVNIIEDGAIEQEAIEGANFSNNAEIRLELTRRIHSQVPDDIPDGEQVRFSFWDAVTSALYEWAIYPTGITEVLLDEDDERIVFPSEADATGFDAVQEALQRLARDALVIRSAERDDITHSHDKTASVRRARLVVETWQSAILPLLEDHSEASAESATEGDDQETAADSVSSPDSDGSETAGPETETDPSSDEGTDGEGDERPQVERSATEDPFQDVLDQPAITPDPIDEDPDETPVVEDPNAHTVDTPVPDSVDSSPSVGNDGDQPSPTSKPLDSRARALARSIARPDTEPESSYGGRASSGDEVDDGSDTAQQSTIGDFDASGASRNDCSAGETIDSHEDRDSDHEQAEGKAPTTSTSSEDGSESAADPEPAHAEVLDREPADETDTYEEALSADQTAAHDEADRESIDTDALERELEDFSHRLDRGSSDDDQAAGGSSGGPGELDELELVPIADDHAPPGMWADIEDGAARVAGTLEKQLRLDRHRGIRRGLTAGGYDTTAGHRLLIGDPRVCKVDTPGREKRYALVLVLDRSGSMRNGEPPKIEVATKALARFAVAAEGLGIEVAIVDFVDGHARLVKPFSVETRHVQAALLDTDCGGGTPLADALELARQLVEDHRDEPLIVAVTDGEPSSVDDVIDQIRAAHAPVCSLTIATDTQPGRLSTDASELADYYERETTVYDGERLDDRIDQFASLLVGF</sequence>
<dbReference type="EMBL" id="CP031151">
    <property type="protein sequence ID" value="AXG08259.1"/>
    <property type="molecule type" value="Genomic_DNA"/>
</dbReference>
<dbReference type="SMART" id="SM00327">
    <property type="entry name" value="VWA"/>
    <property type="match status" value="1"/>
</dbReference>
<dbReference type="RefSeq" id="WP_114587379.1">
    <property type="nucleotide sequence ID" value="NZ_CP031151.1"/>
</dbReference>
<dbReference type="Gene3D" id="3.40.50.410">
    <property type="entry name" value="von Willebrand factor, type A domain"/>
    <property type="match status" value="1"/>
</dbReference>
<organism evidence="3 4">
    <name type="scientific">Haloplanus rubicundus</name>
    <dbReference type="NCBI Taxonomy" id="1547898"/>
    <lineage>
        <taxon>Archaea</taxon>
        <taxon>Methanobacteriati</taxon>
        <taxon>Methanobacteriota</taxon>
        <taxon>Stenosarchaea group</taxon>
        <taxon>Halobacteria</taxon>
        <taxon>Halobacteriales</taxon>
        <taxon>Haloferacaceae</taxon>
        <taxon>Haloplanus</taxon>
    </lineage>
</organism>
<dbReference type="SUPFAM" id="SSF53300">
    <property type="entry name" value="vWA-like"/>
    <property type="match status" value="1"/>
</dbReference>
<dbReference type="PROSITE" id="PS50234">
    <property type="entry name" value="VWFA"/>
    <property type="match status" value="1"/>
</dbReference>
<geneLocation type="plasmid" evidence="3 4">
    <name>pCBA1113-01</name>
</geneLocation>
<feature type="compositionally biased region" description="Acidic residues" evidence="1">
    <location>
        <begin position="395"/>
        <end position="405"/>
    </location>
</feature>
<gene>
    <name evidence="3" type="ORF">DU500_17360</name>
</gene>
<dbReference type="InterPro" id="IPR002035">
    <property type="entry name" value="VWF_A"/>
</dbReference>
<feature type="domain" description="VWFA" evidence="2">
    <location>
        <begin position="696"/>
        <end position="863"/>
    </location>
</feature>
<protein>
    <submittedName>
        <fullName evidence="3">VWA domain-containing protein</fullName>
    </submittedName>
</protein>
<feature type="compositionally biased region" description="Basic and acidic residues" evidence="1">
    <location>
        <begin position="368"/>
        <end position="378"/>
    </location>
</feature>